<dbReference type="EMBL" id="SBJO01000409">
    <property type="protein sequence ID" value="KAF9761141.1"/>
    <property type="molecule type" value="Genomic_DNA"/>
</dbReference>
<reference evidence="2 3" key="1">
    <citation type="journal article" date="2020" name="Genome Biol. Evol.">
        <title>Comparative genomics of strictly vertically transmitted, feminizing microsporidia endosymbionts of amphipod crustaceans.</title>
        <authorList>
            <person name="Cormier A."/>
            <person name="Chebbi M.A."/>
            <person name="Giraud I."/>
            <person name="Wattier R."/>
            <person name="Teixeira M."/>
            <person name="Gilbert C."/>
            <person name="Rigaud T."/>
            <person name="Cordaux R."/>
        </authorList>
    </citation>
    <scope>NUCLEOTIDE SEQUENCE [LARGE SCALE GENOMIC DNA]</scope>
    <source>
        <strain evidence="2 3">Ou3-Ou53</strain>
    </source>
</reference>
<dbReference type="Proteomes" id="UP000740883">
    <property type="component" value="Unassembled WGS sequence"/>
</dbReference>
<dbReference type="InterPro" id="IPR012337">
    <property type="entry name" value="RNaseH-like_sf"/>
</dbReference>
<gene>
    <name evidence="2" type="primary">pol_33</name>
    <name evidence="2" type="ORF">NGRA_2831</name>
</gene>
<organism evidence="2 3">
    <name type="scientific">Nosema granulosis</name>
    <dbReference type="NCBI Taxonomy" id="83296"/>
    <lineage>
        <taxon>Eukaryota</taxon>
        <taxon>Fungi</taxon>
        <taxon>Fungi incertae sedis</taxon>
        <taxon>Microsporidia</taxon>
        <taxon>Nosematidae</taxon>
        <taxon>Nosema</taxon>
    </lineage>
</organism>
<feature type="domain" description="Integrase catalytic" evidence="1">
    <location>
        <begin position="115"/>
        <end position="299"/>
    </location>
</feature>
<dbReference type="InterPro" id="IPR001584">
    <property type="entry name" value="Integrase_cat-core"/>
</dbReference>
<dbReference type="GO" id="GO:0005634">
    <property type="term" value="C:nucleus"/>
    <property type="evidence" value="ECO:0007669"/>
    <property type="project" value="UniProtKB-ARBA"/>
</dbReference>
<dbReference type="SUPFAM" id="SSF53098">
    <property type="entry name" value="Ribonuclease H-like"/>
    <property type="match status" value="1"/>
</dbReference>
<dbReference type="GO" id="GO:0015074">
    <property type="term" value="P:DNA integration"/>
    <property type="evidence" value="ECO:0007669"/>
    <property type="project" value="InterPro"/>
</dbReference>
<evidence type="ECO:0000313" key="2">
    <source>
        <dbReference type="EMBL" id="KAF9761141.1"/>
    </source>
</evidence>
<proteinExistence type="predicted"/>
<accession>A0A9P6KY90</accession>
<dbReference type="PANTHER" id="PTHR37984">
    <property type="entry name" value="PROTEIN CBG26694"/>
    <property type="match status" value="1"/>
</dbReference>
<dbReference type="Gene3D" id="3.30.420.10">
    <property type="entry name" value="Ribonuclease H-like superfamily/Ribonuclease H"/>
    <property type="match status" value="1"/>
</dbReference>
<evidence type="ECO:0000313" key="3">
    <source>
        <dbReference type="Proteomes" id="UP000740883"/>
    </source>
</evidence>
<dbReference type="InterPro" id="IPR050951">
    <property type="entry name" value="Retrovirus_Pol_polyprotein"/>
</dbReference>
<name>A0A9P6KY90_9MICR</name>
<evidence type="ECO:0000259" key="1">
    <source>
        <dbReference type="PROSITE" id="PS50994"/>
    </source>
</evidence>
<protein>
    <submittedName>
        <fullName evidence="2">Gag-Pro-Pol polyprotein</fullName>
    </submittedName>
</protein>
<sequence>MVSTVENKEEYDNIVLFLKNRDTEVELPKAAKKRMKRKSKSFMLIDEVLYLADKEGLHKKVFHAGQKVLMEHGATLFHKEHHYGMNRFEAKCNDYYFKIPRTIIRKVVSECVTCIQAQPLKTKEKLVHITTCRHMERIQIDLIDMRRYRNLNGMTSWIMTVVDVYSKFAWAFPLAGKTGKEVAATLESLFFNIGPPEILQSDNGKEFVNKDMDELCSRFKITVKHSRPRHPQSQGQVERLNQTITRYLQKFVFEKEKHLGIDESLKVWKKHLAQVVYDYNLATHSDTKKTPFRLFLQIPGFNTVLTPYNVKSDVDVAEPNTEVVTREYSILPRYLKRMDKHAPVHNSKYDFTVGDTVIVSKSFDNNSETKKLKLSSFFSKEVKITEILSKDIVKIENGEEIEVISMSRIKKF</sequence>
<keyword evidence="3" id="KW-1185">Reference proteome</keyword>
<dbReference type="GO" id="GO:0003676">
    <property type="term" value="F:nucleic acid binding"/>
    <property type="evidence" value="ECO:0007669"/>
    <property type="project" value="InterPro"/>
</dbReference>
<dbReference type="AlphaFoldDB" id="A0A9P6KY90"/>
<dbReference type="PANTHER" id="PTHR37984:SF5">
    <property type="entry name" value="PROTEIN NYNRIN-LIKE"/>
    <property type="match status" value="1"/>
</dbReference>
<comment type="caution">
    <text evidence="2">The sequence shown here is derived from an EMBL/GenBank/DDBJ whole genome shotgun (WGS) entry which is preliminary data.</text>
</comment>
<dbReference type="OrthoDB" id="2499658at2759"/>
<dbReference type="Pfam" id="PF00665">
    <property type="entry name" value="rve"/>
    <property type="match status" value="1"/>
</dbReference>
<dbReference type="InterPro" id="IPR036397">
    <property type="entry name" value="RNaseH_sf"/>
</dbReference>
<dbReference type="PROSITE" id="PS50994">
    <property type="entry name" value="INTEGRASE"/>
    <property type="match status" value="1"/>
</dbReference>